<dbReference type="Pfam" id="PF16510">
    <property type="entry name" value="P22_portal"/>
    <property type="match status" value="1"/>
</dbReference>
<feature type="compositionally biased region" description="Polar residues" evidence="1">
    <location>
        <begin position="655"/>
        <end position="665"/>
    </location>
</feature>
<dbReference type="InterPro" id="IPR032427">
    <property type="entry name" value="P22_portal"/>
</dbReference>
<sequence>METNSVDDARYVFKMFRDCEQARSNQDADSYNNFAALYGHQYTEWSEVGRYYVNYLAIGRADERVRITVNKIKPIMQARATFIIGENPNISIDSDSPEVDDKEAAYIAQRVARADWEQNNLYGLCQDAWEWVKPCGLSYVKTYYDPNAGKYLGYWKEGKRHVFEGRVRSKVYPKFAVFTDPLATTWDEVQYVIIANIISRERVDRMGLNINYDELSGDVWATSATQVMDLINQLERPELIMMGDTKDQKGKKRNLLMLEYYERSCKEYPLGRFMQVIGDKVIKKGELPFGEFPIVPFIDSTVAGTINGQTPVSEMRPVQELLNKIVSLDYERSMLPDIYAFPLGGRWPKKFGTKAVIVGEYRPGAGEPKFVQAGVNRPDYLMKMKYYEEWLENLAGVSAISSRADAPSSMSGRMGYILTDANRVLLSGIKYRFQRSVSDLIRLRLKFMSKYYDDERMMSFINEYDKREVVRFTGKEIGDNWSVYVRFAESNNDPNARAQRILQLFSNPIVVQELMKDPVSMRKALVGIDPEIGHEYFISETDTDVARDENFEFSQGGDPAVMPWNNDQTHSVEHKRQLDSDTLRKWRPEYVNRLQIHWIKHQMQAAAKAKEQMMMQMMMTQQAQAQQGEQGKSNAPGVPGATPMPGAPESPVQAIDQNLEQQTQGAYPGYQPGAPTGMPVPGGGG</sequence>
<proteinExistence type="predicted"/>
<feature type="region of interest" description="Disordered" evidence="1">
    <location>
        <begin position="620"/>
        <end position="685"/>
    </location>
</feature>
<gene>
    <name evidence="2" type="ORF">TM448A00691_0013</name>
</gene>
<protein>
    <submittedName>
        <fullName evidence="2">Putative portal protein</fullName>
    </submittedName>
</protein>
<evidence type="ECO:0000313" key="2">
    <source>
        <dbReference type="EMBL" id="QJA47496.1"/>
    </source>
</evidence>
<accession>A0A6H1ZHV2</accession>
<evidence type="ECO:0000256" key="1">
    <source>
        <dbReference type="SAM" id="MobiDB-lite"/>
    </source>
</evidence>
<dbReference type="EMBL" id="MT144045">
    <property type="protein sequence ID" value="QJA47496.1"/>
    <property type="molecule type" value="Genomic_DNA"/>
</dbReference>
<feature type="compositionally biased region" description="Low complexity" evidence="1">
    <location>
        <begin position="620"/>
        <end position="631"/>
    </location>
</feature>
<reference evidence="2" key="1">
    <citation type="submission" date="2020-03" db="EMBL/GenBank/DDBJ databases">
        <title>The deep terrestrial virosphere.</title>
        <authorList>
            <person name="Holmfeldt K."/>
            <person name="Nilsson E."/>
            <person name="Simone D."/>
            <person name="Lopez-Fernandez M."/>
            <person name="Wu X."/>
            <person name="de Brujin I."/>
            <person name="Lundin D."/>
            <person name="Andersson A."/>
            <person name="Bertilsson S."/>
            <person name="Dopson M."/>
        </authorList>
    </citation>
    <scope>NUCLEOTIDE SEQUENCE</scope>
    <source>
        <strain evidence="2">TM448A00691</strain>
    </source>
</reference>
<organism evidence="2">
    <name type="scientific">viral metagenome</name>
    <dbReference type="NCBI Taxonomy" id="1070528"/>
    <lineage>
        <taxon>unclassified sequences</taxon>
        <taxon>metagenomes</taxon>
        <taxon>organismal metagenomes</taxon>
    </lineage>
</organism>
<name>A0A6H1ZHV2_9ZZZZ</name>
<dbReference type="AlphaFoldDB" id="A0A6H1ZHV2"/>